<dbReference type="Proteomes" id="UP000636110">
    <property type="component" value="Unassembled WGS sequence"/>
</dbReference>
<protein>
    <submittedName>
        <fullName evidence="1">Uncharacterized protein</fullName>
    </submittedName>
</protein>
<gene>
    <name evidence="1" type="ORF">GM920_17945</name>
</gene>
<comment type="caution">
    <text evidence="1">The sequence shown here is derived from an EMBL/GenBank/DDBJ whole genome shotgun (WGS) entry which is preliminary data.</text>
</comment>
<keyword evidence="2" id="KW-1185">Reference proteome</keyword>
<proteinExistence type="predicted"/>
<organism evidence="1 2">
    <name type="scientific">Pedobacter gandavensis</name>
    <dbReference type="NCBI Taxonomy" id="2679963"/>
    <lineage>
        <taxon>Bacteria</taxon>
        <taxon>Pseudomonadati</taxon>
        <taxon>Bacteroidota</taxon>
        <taxon>Sphingobacteriia</taxon>
        <taxon>Sphingobacteriales</taxon>
        <taxon>Sphingobacteriaceae</taxon>
        <taxon>Pedobacter</taxon>
    </lineage>
</organism>
<accession>A0ABR6EZS5</accession>
<dbReference type="EMBL" id="WNXC01000007">
    <property type="protein sequence ID" value="MBB2150785.1"/>
    <property type="molecule type" value="Genomic_DNA"/>
</dbReference>
<reference evidence="1 2" key="1">
    <citation type="submission" date="2019-11" db="EMBL/GenBank/DDBJ databases">
        <title>Description of Pedobacter sp. LMG 31462T.</title>
        <authorList>
            <person name="Carlier A."/>
            <person name="Qi S."/>
            <person name="Vandamme P."/>
        </authorList>
    </citation>
    <scope>NUCLEOTIDE SEQUENCE [LARGE SCALE GENOMIC DNA]</scope>
    <source>
        <strain evidence="1 2">LMG 31462</strain>
    </source>
</reference>
<sequence>MDRLIMESVLSDVSSFNLTKDSRDGFSGALVMGFTEDRIAQVNHAFSELKKMVQEEGIQLLICKTMVDGIYDLEICTDVLDEPVRINNKAISHDMILEIARHAGADPKVLLGADGLSVENWLGIGQLAIKNCEG</sequence>
<evidence type="ECO:0000313" key="1">
    <source>
        <dbReference type="EMBL" id="MBB2150785.1"/>
    </source>
</evidence>
<dbReference type="RefSeq" id="WP_182960023.1">
    <property type="nucleotide sequence ID" value="NZ_WNXC01000007.1"/>
</dbReference>
<evidence type="ECO:0000313" key="2">
    <source>
        <dbReference type="Proteomes" id="UP000636110"/>
    </source>
</evidence>
<name>A0ABR6EZS5_9SPHI</name>